<protein>
    <submittedName>
        <fullName evidence="2">Uncharacterized protein</fullName>
    </submittedName>
</protein>
<evidence type="ECO:0000256" key="1">
    <source>
        <dbReference type="SAM" id="MobiDB-lite"/>
    </source>
</evidence>
<gene>
    <name evidence="2" type="ORF">V8G54_017997</name>
</gene>
<reference evidence="2 3" key="1">
    <citation type="journal article" date="2023" name="Life. Sci Alliance">
        <title>Evolutionary insights into 3D genome organization and epigenetic landscape of Vigna mungo.</title>
        <authorList>
            <person name="Junaid A."/>
            <person name="Singh B."/>
            <person name="Bhatia S."/>
        </authorList>
    </citation>
    <scope>NUCLEOTIDE SEQUENCE [LARGE SCALE GENOMIC DNA]</scope>
    <source>
        <strain evidence="2">Urdbean</strain>
    </source>
</reference>
<accession>A0AAQ3RUC7</accession>
<proteinExistence type="predicted"/>
<evidence type="ECO:0000313" key="3">
    <source>
        <dbReference type="Proteomes" id="UP001374535"/>
    </source>
</evidence>
<dbReference type="AlphaFoldDB" id="A0AAQ3RUC7"/>
<feature type="region of interest" description="Disordered" evidence="1">
    <location>
        <begin position="1"/>
        <end position="55"/>
    </location>
</feature>
<name>A0AAQ3RUC7_VIGMU</name>
<dbReference type="EMBL" id="CP144695">
    <property type="protein sequence ID" value="WVZ04651.1"/>
    <property type="molecule type" value="Genomic_DNA"/>
</dbReference>
<dbReference type="Proteomes" id="UP001374535">
    <property type="component" value="Chromosome 6"/>
</dbReference>
<dbReference type="PANTHER" id="PTHR34657:SF10">
    <property type="entry name" value="F21M11.6 PROTEIN"/>
    <property type="match status" value="1"/>
</dbReference>
<sequence>MSTKTMRPPSRRAPLPLNGAGAGKRKERHHGSQKPISSPTITKLPKLEGPDPDPVSTNMLLAGYLAHEFLSKGTLLGRRMGQSPSLQEESQQQKYKRYVELTLLLKKEGAHLFDIVNPNQLAQFLKL</sequence>
<dbReference type="PANTHER" id="PTHR34657">
    <property type="entry name" value="EMBRYO SAC DEVELOPMENT ARREST 6"/>
    <property type="match status" value="1"/>
</dbReference>
<feature type="compositionally biased region" description="Basic residues" evidence="1">
    <location>
        <begin position="23"/>
        <end position="32"/>
    </location>
</feature>
<keyword evidence="3" id="KW-1185">Reference proteome</keyword>
<organism evidence="2 3">
    <name type="scientific">Vigna mungo</name>
    <name type="common">Black gram</name>
    <name type="synonym">Phaseolus mungo</name>
    <dbReference type="NCBI Taxonomy" id="3915"/>
    <lineage>
        <taxon>Eukaryota</taxon>
        <taxon>Viridiplantae</taxon>
        <taxon>Streptophyta</taxon>
        <taxon>Embryophyta</taxon>
        <taxon>Tracheophyta</taxon>
        <taxon>Spermatophyta</taxon>
        <taxon>Magnoliopsida</taxon>
        <taxon>eudicotyledons</taxon>
        <taxon>Gunneridae</taxon>
        <taxon>Pentapetalae</taxon>
        <taxon>rosids</taxon>
        <taxon>fabids</taxon>
        <taxon>Fabales</taxon>
        <taxon>Fabaceae</taxon>
        <taxon>Papilionoideae</taxon>
        <taxon>50 kb inversion clade</taxon>
        <taxon>NPAAA clade</taxon>
        <taxon>indigoferoid/millettioid clade</taxon>
        <taxon>Phaseoleae</taxon>
        <taxon>Vigna</taxon>
    </lineage>
</organism>
<evidence type="ECO:0000313" key="2">
    <source>
        <dbReference type="EMBL" id="WVZ04651.1"/>
    </source>
</evidence>